<keyword evidence="1" id="KW-0472">Membrane</keyword>
<dbReference type="EMBL" id="VMNK01000015">
    <property type="protein sequence ID" value="TVO53322.1"/>
    <property type="molecule type" value="Genomic_DNA"/>
</dbReference>
<gene>
    <name evidence="2" type="ORF">FHP91_16185</name>
</gene>
<evidence type="ECO:0000313" key="2">
    <source>
        <dbReference type="EMBL" id="TVO53322.1"/>
    </source>
</evidence>
<dbReference type="InterPro" id="IPR032314">
    <property type="entry name" value="DUF4845"/>
</dbReference>
<accession>A0A557QK91</accession>
<dbReference type="Proteomes" id="UP000319502">
    <property type="component" value="Unassembled WGS sequence"/>
</dbReference>
<proteinExistence type="predicted"/>
<reference evidence="2 3" key="1">
    <citation type="submission" date="2019-07" db="EMBL/GenBank/DDBJ databases">
        <title>The pathways for chlorine oxyanion respiration interact through the shared metabolite chlorate.</title>
        <authorList>
            <person name="Barnum T.P."/>
            <person name="Cheng Y."/>
            <person name="Hill K.A."/>
            <person name="Lucas L.N."/>
            <person name="Carlson H.K."/>
            <person name="Coates J.D."/>
        </authorList>
    </citation>
    <scope>NUCLEOTIDE SEQUENCE [LARGE SCALE GENOMIC DNA]</scope>
    <source>
        <strain evidence="2 3">SFB-3</strain>
    </source>
</reference>
<evidence type="ECO:0000256" key="1">
    <source>
        <dbReference type="SAM" id="Phobius"/>
    </source>
</evidence>
<dbReference type="OrthoDB" id="9180880at2"/>
<name>A0A557QK91_9RHOO</name>
<keyword evidence="1" id="KW-0812">Transmembrane</keyword>
<organism evidence="2 3">
    <name type="scientific">Denitromonas halophila</name>
    <dbReference type="NCBI Taxonomy" id="1629404"/>
    <lineage>
        <taxon>Bacteria</taxon>
        <taxon>Pseudomonadati</taxon>
        <taxon>Pseudomonadota</taxon>
        <taxon>Betaproteobacteria</taxon>
        <taxon>Rhodocyclales</taxon>
        <taxon>Zoogloeaceae</taxon>
        <taxon>Denitromonas</taxon>
    </lineage>
</organism>
<feature type="transmembrane region" description="Helical" evidence="1">
    <location>
        <begin position="12"/>
        <end position="33"/>
    </location>
</feature>
<keyword evidence="3" id="KW-1185">Reference proteome</keyword>
<keyword evidence="1" id="KW-1133">Transmembrane helix</keyword>
<protein>
    <submittedName>
        <fullName evidence="2">DUF4845 domain-containing protein</fullName>
    </submittedName>
</protein>
<comment type="caution">
    <text evidence="2">The sequence shown here is derived from an EMBL/GenBank/DDBJ whole genome shotgun (WGS) entry which is preliminary data.</text>
</comment>
<sequence>MKGNRMKNKQTGLSLIGVLIVGAILGFIFLIGMRTVPVVTEYMAVKRVMNAIINSSPSPEVPVSQLRADFEKRAYIDEVKHVSGRDLVIVKRGNKFEMSVTYSRKVPIAGNVSLLIDFDTGVLRGGS</sequence>
<dbReference type="Pfam" id="PF16137">
    <property type="entry name" value="DUF4845"/>
    <property type="match status" value="1"/>
</dbReference>
<dbReference type="AlphaFoldDB" id="A0A557QK91"/>
<evidence type="ECO:0000313" key="3">
    <source>
        <dbReference type="Proteomes" id="UP000319502"/>
    </source>
</evidence>